<evidence type="ECO:0000313" key="3">
    <source>
        <dbReference type="Proteomes" id="UP000285596"/>
    </source>
</evidence>
<comment type="caution">
    <text evidence="2">The sequence shown here is derived from an EMBL/GenBank/DDBJ whole genome shotgun (WGS) entry which is preliminary data.</text>
</comment>
<dbReference type="RefSeq" id="WP_118906114.1">
    <property type="nucleotide sequence ID" value="NZ_QWFA01000238.1"/>
</dbReference>
<proteinExistence type="predicted"/>
<protein>
    <submittedName>
        <fullName evidence="2">GNAT family N-acetyltransferase</fullName>
    </submittedName>
</protein>
<evidence type="ECO:0000313" key="2">
    <source>
        <dbReference type="EMBL" id="ROV64903.1"/>
    </source>
</evidence>
<dbReference type="SUPFAM" id="SSF55729">
    <property type="entry name" value="Acyl-CoA N-acyltransferases (Nat)"/>
    <property type="match status" value="1"/>
</dbReference>
<dbReference type="InterPro" id="IPR000182">
    <property type="entry name" value="GNAT_dom"/>
</dbReference>
<dbReference type="AlphaFoldDB" id="A0A423URF3"/>
<organism evidence="2 3">
    <name type="scientific">Streptomyces globisporus</name>
    <dbReference type="NCBI Taxonomy" id="1908"/>
    <lineage>
        <taxon>Bacteria</taxon>
        <taxon>Bacillati</taxon>
        <taxon>Actinomycetota</taxon>
        <taxon>Actinomycetes</taxon>
        <taxon>Kitasatosporales</taxon>
        <taxon>Streptomycetaceae</taxon>
        <taxon>Streptomyces</taxon>
    </lineage>
</organism>
<evidence type="ECO:0000259" key="1">
    <source>
        <dbReference type="PROSITE" id="PS51186"/>
    </source>
</evidence>
<dbReference type="EMBL" id="QWFA01000238">
    <property type="protein sequence ID" value="ROV64903.1"/>
    <property type="molecule type" value="Genomic_DNA"/>
</dbReference>
<sequence>MTTDVRTVRADEVIRYADGIRDVYASAFAAPPWNEDPAEADVYVERLARDALRPGFTAAVATTGGTVTGFATAWITPEVFPADRSYGQVAEALGAGRTRAWLCGALEVNELAVAPEAHGGGLGAALLDAVTGPAPDGRCWLLTSVRAEAALRLYERAGWRRVDAPVPGKAALVVLLGPRHPGRGEADGGR</sequence>
<accession>A0A423URF3</accession>
<reference evidence="2 3" key="1">
    <citation type="submission" date="2018-08" db="EMBL/GenBank/DDBJ databases">
        <title>Streptomyces globisporus 1912-4Crt, whole genome shotgun sequence.</title>
        <authorList>
            <person name="Matselyukh B."/>
        </authorList>
    </citation>
    <scope>NUCLEOTIDE SEQUENCE [LARGE SCALE GENOMIC DNA]</scope>
    <source>
        <strain evidence="2 3">1912-4Crt</strain>
    </source>
</reference>
<dbReference type="InterPro" id="IPR016181">
    <property type="entry name" value="Acyl_CoA_acyltransferase"/>
</dbReference>
<dbReference type="Gene3D" id="3.40.630.30">
    <property type="match status" value="1"/>
</dbReference>
<feature type="domain" description="N-acetyltransferase" evidence="1">
    <location>
        <begin position="3"/>
        <end position="181"/>
    </location>
</feature>
<dbReference type="GO" id="GO:0016747">
    <property type="term" value="F:acyltransferase activity, transferring groups other than amino-acyl groups"/>
    <property type="evidence" value="ECO:0007669"/>
    <property type="project" value="InterPro"/>
</dbReference>
<keyword evidence="2" id="KW-0808">Transferase</keyword>
<dbReference type="PROSITE" id="PS51186">
    <property type="entry name" value="GNAT"/>
    <property type="match status" value="1"/>
</dbReference>
<dbReference type="Pfam" id="PF00583">
    <property type="entry name" value="Acetyltransf_1"/>
    <property type="match status" value="1"/>
</dbReference>
<gene>
    <name evidence="2" type="ORF">D3105_30305</name>
</gene>
<dbReference type="Proteomes" id="UP000285596">
    <property type="component" value="Unassembled WGS sequence"/>
</dbReference>
<name>A0A423URF3_STRGL</name>